<proteinExistence type="predicted"/>
<reference evidence="2" key="1">
    <citation type="journal article" date="2005" name="J. Virol. Methods">
        <title>The use of reverse transcriptase for efficient first- and second-strand cDNA synthesis from single- and double-stranded RNA templates.</title>
        <authorList>
            <person name="Tzanetakis I.E."/>
            <person name="Keller K.E."/>
            <person name="Martin R.R."/>
        </authorList>
    </citation>
    <scope>NUCLEOTIDE SEQUENCE [LARGE SCALE GENOMIC DNA]</scope>
</reference>
<organism evidence="1 2">
    <name type="scientific">Fragaria chiloensis latent virus</name>
    <dbReference type="NCBI Taxonomy" id="255238"/>
    <lineage>
        <taxon>Viruses</taxon>
        <taxon>Riboviria</taxon>
        <taxon>Orthornavirae</taxon>
        <taxon>Kitrinoviricota</taxon>
        <taxon>Alsuviricetes</taxon>
        <taxon>Martellivirales</taxon>
        <taxon>Bromoviridae</taxon>
        <taxon>Ilarvirus</taxon>
        <taxon>Ilarvirus FCILV</taxon>
    </lineage>
</organism>
<keyword evidence="2" id="KW-1185">Reference proteome</keyword>
<sequence>MCEQAHDGYPEVNPAVLRPRFFSVPRTVRRSRRLNPRLVDEANLPYFTGECVRCGYTPKSLIDQREWECSSCYMLYAA</sequence>
<name>Q5UKX2_9BROM</name>
<dbReference type="RefSeq" id="YP_164806.1">
    <property type="nucleotide sequence ID" value="NC_006568.1"/>
</dbReference>
<evidence type="ECO:0000313" key="2">
    <source>
        <dbReference type="Proteomes" id="UP000203225"/>
    </source>
</evidence>
<accession>Q5UKX2</accession>
<protein>
    <submittedName>
        <fullName evidence="1">ORF 3</fullName>
    </submittedName>
</protein>
<dbReference type="Proteomes" id="UP000203225">
    <property type="component" value="Genome"/>
</dbReference>
<dbReference type="KEGG" id="vg:5141580"/>
<dbReference type="EMBL" id="AY707772">
    <property type="protein sequence ID" value="AAV40825.1"/>
    <property type="molecule type" value="Genomic_RNA"/>
</dbReference>
<evidence type="ECO:0000313" key="1">
    <source>
        <dbReference type="EMBL" id="AAV40825.1"/>
    </source>
</evidence>
<reference evidence="1 2" key="2">
    <citation type="journal article" date="2005" name="Virus Res.">
        <title>New features in the genus Ilarvirus revealed by the nucleotide sequence of Fragaria chiloensis latent virus.</title>
        <authorList>
            <person name="Tzanetakis I.E."/>
            <person name="Martin R.R."/>
        </authorList>
    </citation>
    <scope>NUCLEOTIDE SEQUENCE [LARGE SCALE GENOMIC DNA]</scope>
    <source>
        <strain evidence="1">CFRA 9087</strain>
    </source>
</reference>
<dbReference type="GeneID" id="5141580"/>